<dbReference type="Pfam" id="PF17103">
    <property type="entry name" value="Stealth_CR4"/>
    <property type="match status" value="1"/>
</dbReference>
<dbReference type="PROSITE" id="PS50258">
    <property type="entry name" value="LNR"/>
    <property type="match status" value="1"/>
</dbReference>
<evidence type="ECO:0000256" key="5">
    <source>
        <dbReference type="ARBA" id="ARBA00022989"/>
    </source>
</evidence>
<keyword evidence="6 11" id="KW-0472">Membrane</keyword>
<evidence type="ECO:0000256" key="6">
    <source>
        <dbReference type="ARBA" id="ARBA00023136"/>
    </source>
</evidence>
<dbReference type="GO" id="GO:0016256">
    <property type="term" value="P:N-glycan processing to lysosome"/>
    <property type="evidence" value="ECO:0007669"/>
    <property type="project" value="TreeGrafter"/>
</dbReference>
<accession>A0A0L0DA95</accession>
<keyword evidence="5 11" id="KW-1133">Transmembrane helix</keyword>
<dbReference type="GO" id="GO:0046835">
    <property type="term" value="P:carbohydrate phosphorylation"/>
    <property type="evidence" value="ECO:0007669"/>
    <property type="project" value="TreeGrafter"/>
</dbReference>
<evidence type="ECO:0000256" key="9">
    <source>
        <dbReference type="ARBA" id="ARBA00046288"/>
    </source>
</evidence>
<sequence length="1091" mass="118270">MRKAVQRHVLSFMGTRCGVVTCVIGTLLTVNTVLVLAAMLAAQWSGTGTASPPPSFFSLFASMLGLGWAAPASSSNLPLASCSSVLTDNLAGKSFEHALCSPIPIDIVYTWVNGSDTKLLDDLAHYKALFAEMYPEAAAAEAEEAEALAAAEAEAAAEAAALAAAAVNGTGSGNATEVKAAGASRFRDNNELMYSLRSIEKFAPWIRRIFIVTNGQVPSWLNIDHPRIDVIPHEDIFPDPSHLPTFSSPAIEVHLHRIPGLSDKFIYFNDDVMFGSEVWPDDFVTHANGQKVYLAWAVPNCNEGCPASWINDGVCDTACNVSACDWDGMDCVNVTSTSRYSSWWSGSSWSSSSSSAARYSSYCAPGCPDSWIGDRYCDKACTNEACGWDATDCGVDRMVNEGMFGVEATDASAFPLTVPPHTPAMFVNLTLLFGHDGHVDEGSHDNSDMVRTATISQRNKIMTLTFHRDVNTTGVTLFVAGKAADGSTVAATLNITVSTGPDTLPAADVATASDDASVAVDAGSAPAPSHSTDDGALGDEAEPGSAPAPDQGADGGRWTTKRGEADPPSSVPASDGGSDAKAVDDASDHDASGHDLRRRLLAAPTNQDGGANKEPNVLSNALARVGAWVEAAGGGASSSGGEPRLPPLHNNRLVPRGQPRSRPHIKAAIAPSDVLFGDEAEAEENDADLVTRIEAVKAKYAAWEAEQAQLRDKYGDEVYESAVELATSMWSSERSFLPWERRESMLRSAWRAAAMGVPDEAASASSASSSVLRRHLTDVFGDSLKFVNRLFNARFGMAARKVPAHMPHMIDRNIMERLQSLFPDEYDATSSHKLRMGTDMQMAFSYFYFLMEEKREFELEQYFHEHIDVDADGYMSDNELRTLAARIYELPLDYGQLGELHQAMEEAYEVVHGVPVGETGPELGFDLQVLSAAPAVVDRIMDHIGELLQNRFEIKDTDDVAFQMIGDNETDVNRALDGIRRNRHKFVCLNDNMDDDSANPLVVQALQDFYNSVVPFPSQFEHPPGVRNRYLYIQEYRAEAERSRQARMLGVGLAVLVVAVWVWLNYCTGDDALSRNKRRRALAKSKQMLDV</sequence>
<reference evidence="13 14" key="1">
    <citation type="submission" date="2010-05" db="EMBL/GenBank/DDBJ databases">
        <title>The Genome Sequence of Thecamonas trahens ATCC 50062.</title>
        <authorList>
            <consortium name="The Broad Institute Genome Sequencing Platform"/>
            <person name="Russ C."/>
            <person name="Cuomo C."/>
            <person name="Shea T."/>
            <person name="Young S.K."/>
            <person name="Zeng Q."/>
            <person name="Koehrsen M."/>
            <person name="Haas B."/>
            <person name="Borodovsky M."/>
            <person name="Guigo R."/>
            <person name="Alvarado L."/>
            <person name="Berlin A."/>
            <person name="Bochicchio J."/>
            <person name="Borenstein D."/>
            <person name="Chapman S."/>
            <person name="Chen Z."/>
            <person name="Freedman E."/>
            <person name="Gellesch M."/>
            <person name="Goldberg J."/>
            <person name="Griggs A."/>
            <person name="Gujja S."/>
            <person name="Heilman E."/>
            <person name="Heiman D."/>
            <person name="Hepburn T."/>
            <person name="Howarth C."/>
            <person name="Jen D."/>
            <person name="Larson L."/>
            <person name="Mehta T."/>
            <person name="Park D."/>
            <person name="Pearson M."/>
            <person name="Roberts A."/>
            <person name="Saif S."/>
            <person name="Shenoy N."/>
            <person name="Sisk P."/>
            <person name="Stolte C."/>
            <person name="Sykes S."/>
            <person name="Thomson T."/>
            <person name="Walk T."/>
            <person name="White J."/>
            <person name="Yandava C."/>
            <person name="Burger G."/>
            <person name="Gray M.W."/>
            <person name="Holland P.W.H."/>
            <person name="King N."/>
            <person name="Lang F.B.F."/>
            <person name="Roger A.J."/>
            <person name="Ruiz-Trillo I."/>
            <person name="Lander E."/>
            <person name="Nusbaum C."/>
        </authorList>
    </citation>
    <scope>NUCLEOTIDE SEQUENCE [LARGE SCALE GENOMIC DNA]</scope>
    <source>
        <strain evidence="13 14">ATCC 50062</strain>
    </source>
</reference>
<evidence type="ECO:0000256" key="8">
    <source>
        <dbReference type="ARBA" id="ARBA00023180"/>
    </source>
</evidence>
<keyword evidence="3 11" id="KW-0812">Transmembrane</keyword>
<feature type="region of interest" description="Disordered" evidence="10">
    <location>
        <begin position="515"/>
        <end position="593"/>
    </location>
</feature>
<dbReference type="InterPro" id="IPR018247">
    <property type="entry name" value="EF_Hand_1_Ca_BS"/>
</dbReference>
<feature type="region of interest" description="Disordered" evidence="10">
    <location>
        <begin position="632"/>
        <end position="662"/>
    </location>
</feature>
<dbReference type="InterPro" id="IPR031357">
    <property type="entry name" value="Stealth_CR3"/>
</dbReference>
<keyword evidence="14" id="KW-1185">Reference proteome</keyword>
<dbReference type="OrthoDB" id="263283at2759"/>
<gene>
    <name evidence="13" type="ORF">AMSG_04448</name>
</gene>
<name>A0A0L0DA95_THETB</name>
<dbReference type="PROSITE" id="PS00018">
    <property type="entry name" value="EF_HAND_1"/>
    <property type="match status" value="1"/>
</dbReference>
<keyword evidence="8" id="KW-0325">Glycoprotein</keyword>
<dbReference type="InterPro" id="IPR031358">
    <property type="entry name" value="Stealth_CR1"/>
</dbReference>
<dbReference type="OMA" id="MIDRVVM"/>
<dbReference type="InterPro" id="IPR047141">
    <property type="entry name" value="Stealth"/>
</dbReference>
<dbReference type="InterPro" id="IPR035993">
    <property type="entry name" value="Notch-like_dom_sf"/>
</dbReference>
<dbReference type="Pfam" id="PF17102">
    <property type="entry name" value="Stealth_CR3"/>
    <property type="match status" value="1"/>
</dbReference>
<dbReference type="InterPro" id="IPR000800">
    <property type="entry name" value="Notch_dom"/>
</dbReference>
<evidence type="ECO:0000313" key="13">
    <source>
        <dbReference type="EMBL" id="KNC48218.1"/>
    </source>
</evidence>
<keyword evidence="2 13" id="KW-0808">Transferase</keyword>
<dbReference type="RefSeq" id="XP_013758787.1">
    <property type="nucleotide sequence ID" value="XM_013903333.1"/>
</dbReference>
<dbReference type="STRING" id="461836.A0A0L0DA95"/>
<dbReference type="PANTHER" id="PTHR24045:SF0">
    <property type="entry name" value="N-ACETYLGLUCOSAMINE-1-PHOSPHOTRANSFERASE SUBUNITS ALPHA_BETA"/>
    <property type="match status" value="1"/>
</dbReference>
<dbReference type="PANTHER" id="PTHR24045">
    <property type="match status" value="1"/>
</dbReference>
<evidence type="ECO:0000256" key="4">
    <source>
        <dbReference type="ARBA" id="ARBA00022737"/>
    </source>
</evidence>
<dbReference type="GO" id="GO:0005794">
    <property type="term" value="C:Golgi apparatus"/>
    <property type="evidence" value="ECO:0007669"/>
    <property type="project" value="TreeGrafter"/>
</dbReference>
<evidence type="ECO:0000256" key="3">
    <source>
        <dbReference type="ARBA" id="ARBA00022692"/>
    </source>
</evidence>
<dbReference type="Pfam" id="PF00066">
    <property type="entry name" value="Notch"/>
    <property type="match status" value="2"/>
</dbReference>
<feature type="domain" description="LNR" evidence="12">
    <location>
        <begin position="301"/>
        <end position="345"/>
    </location>
</feature>
<evidence type="ECO:0000256" key="11">
    <source>
        <dbReference type="SAM" id="Phobius"/>
    </source>
</evidence>
<protein>
    <submittedName>
        <fullName evidence="13">N-acetylglucosamine-1-phosphotransferase subunit beta</fullName>
    </submittedName>
</protein>
<dbReference type="eggNOG" id="ENOG502QQMR">
    <property type="taxonomic scope" value="Eukaryota"/>
</dbReference>
<dbReference type="EMBL" id="GL349450">
    <property type="protein sequence ID" value="KNC48218.1"/>
    <property type="molecule type" value="Genomic_DNA"/>
</dbReference>
<dbReference type="Pfam" id="PF17101">
    <property type="entry name" value="Stealth_CR1"/>
    <property type="match status" value="1"/>
</dbReference>
<evidence type="ECO:0000256" key="7">
    <source>
        <dbReference type="ARBA" id="ARBA00023157"/>
    </source>
</evidence>
<evidence type="ECO:0000256" key="2">
    <source>
        <dbReference type="ARBA" id="ARBA00022679"/>
    </source>
</evidence>
<feature type="compositionally biased region" description="Basic and acidic residues" evidence="10">
    <location>
        <begin position="581"/>
        <end position="593"/>
    </location>
</feature>
<evidence type="ECO:0000256" key="1">
    <source>
        <dbReference type="ARBA" id="ARBA00007583"/>
    </source>
</evidence>
<evidence type="ECO:0000313" key="14">
    <source>
        <dbReference type="Proteomes" id="UP000054408"/>
    </source>
</evidence>
<evidence type="ECO:0000259" key="12">
    <source>
        <dbReference type="PROSITE" id="PS50258"/>
    </source>
</evidence>
<comment type="similarity">
    <text evidence="1">Belongs to the stealth family.</text>
</comment>
<feature type="compositionally biased region" description="Low complexity" evidence="10">
    <location>
        <begin position="515"/>
        <end position="529"/>
    </location>
</feature>
<feature type="transmembrane region" description="Helical" evidence="11">
    <location>
        <begin position="1046"/>
        <end position="1064"/>
    </location>
</feature>
<dbReference type="GO" id="GO:0003976">
    <property type="term" value="F:UDP-N-acetylglucosamine-lysosomal-enzyme N-acetylglucosaminephosphotransferase activity"/>
    <property type="evidence" value="ECO:0007669"/>
    <property type="project" value="TreeGrafter"/>
</dbReference>
<keyword evidence="4" id="KW-0677">Repeat</keyword>
<feature type="transmembrane region" description="Helical" evidence="11">
    <location>
        <begin position="20"/>
        <end position="42"/>
    </location>
</feature>
<dbReference type="Proteomes" id="UP000054408">
    <property type="component" value="Unassembled WGS sequence"/>
</dbReference>
<dbReference type="GeneID" id="25563990"/>
<proteinExistence type="inferred from homology"/>
<dbReference type="AlphaFoldDB" id="A0A0L0DA95"/>
<dbReference type="SMART" id="SM00004">
    <property type="entry name" value="NL"/>
    <property type="match status" value="2"/>
</dbReference>
<dbReference type="Pfam" id="PF11380">
    <property type="entry name" value="Stealth_CR2"/>
    <property type="match status" value="1"/>
</dbReference>
<organism evidence="13 14">
    <name type="scientific">Thecamonas trahens ATCC 50062</name>
    <dbReference type="NCBI Taxonomy" id="461836"/>
    <lineage>
        <taxon>Eukaryota</taxon>
        <taxon>Apusozoa</taxon>
        <taxon>Apusomonadida</taxon>
        <taxon>Apusomonadidae</taxon>
        <taxon>Thecamonas</taxon>
    </lineage>
</organism>
<keyword evidence="7" id="KW-1015">Disulfide bond</keyword>
<dbReference type="Gene3D" id="3.30.300.320">
    <property type="match status" value="1"/>
</dbReference>
<evidence type="ECO:0000256" key="10">
    <source>
        <dbReference type="SAM" id="MobiDB-lite"/>
    </source>
</evidence>
<dbReference type="InterPro" id="IPR021520">
    <property type="entry name" value="Stealth_CR2"/>
</dbReference>
<dbReference type="InterPro" id="IPR031356">
    <property type="entry name" value="Stealth_CR4"/>
</dbReference>
<comment type="subcellular location">
    <subcellularLocation>
        <location evidence="9">Endomembrane system</location>
        <topology evidence="9">Single-pass type I membrane protein</topology>
    </subcellularLocation>
</comment>
<dbReference type="SUPFAM" id="SSF90193">
    <property type="entry name" value="Notch domain"/>
    <property type="match status" value="1"/>
</dbReference>